<reference evidence="2" key="1">
    <citation type="journal article" date="2019" name="Int. J. Syst. Evol. Microbiol.">
        <title>The Global Catalogue of Microorganisms (GCM) 10K type strain sequencing project: providing services to taxonomists for standard genome sequencing and annotation.</title>
        <authorList>
            <consortium name="The Broad Institute Genomics Platform"/>
            <consortium name="The Broad Institute Genome Sequencing Center for Infectious Disease"/>
            <person name="Wu L."/>
            <person name="Ma J."/>
        </authorList>
    </citation>
    <scope>NUCLEOTIDE SEQUENCE [LARGE SCALE GENOMIC DNA]</scope>
    <source>
        <strain evidence="2">JCM 30531</strain>
    </source>
</reference>
<proteinExistence type="predicted"/>
<dbReference type="Proteomes" id="UP000653477">
    <property type="component" value="Unassembled WGS sequence"/>
</dbReference>
<evidence type="ECO:0000313" key="2">
    <source>
        <dbReference type="Proteomes" id="UP000653477"/>
    </source>
</evidence>
<gene>
    <name evidence="1" type="ORF">GCM10007088_05190</name>
</gene>
<keyword evidence="2" id="KW-1185">Reference proteome</keyword>
<protein>
    <submittedName>
        <fullName evidence="1">Uncharacterized protein</fullName>
    </submittedName>
</protein>
<evidence type="ECO:0000313" key="1">
    <source>
        <dbReference type="EMBL" id="GGM49504.1"/>
    </source>
</evidence>
<dbReference type="EMBL" id="BMPU01000001">
    <property type="protein sequence ID" value="GGM49504.1"/>
    <property type="molecule type" value="Genomic_DNA"/>
</dbReference>
<sequence length="73" mass="8692">MEEQAHDPLDARLYPEISRDEYEDIDSDDGKCFAPYLAQRCEWLRMDRFIGWEAESEEVGMQHKDEQHSQDAE</sequence>
<name>A0ABQ2H725_9PORP</name>
<accession>A0ABQ2H725</accession>
<comment type="caution">
    <text evidence="1">The sequence shown here is derived from an EMBL/GenBank/DDBJ whole genome shotgun (WGS) entry which is preliminary data.</text>
</comment>
<organism evidence="1 2">
    <name type="scientific">Porphyromonas pasteri</name>
    <dbReference type="NCBI Taxonomy" id="1583331"/>
    <lineage>
        <taxon>Bacteria</taxon>
        <taxon>Pseudomonadati</taxon>
        <taxon>Bacteroidota</taxon>
        <taxon>Bacteroidia</taxon>
        <taxon>Bacteroidales</taxon>
        <taxon>Porphyromonadaceae</taxon>
        <taxon>Porphyromonas</taxon>
    </lineage>
</organism>